<evidence type="ECO:0000313" key="2">
    <source>
        <dbReference type="Proteomes" id="UP000298263"/>
    </source>
</evidence>
<dbReference type="RefSeq" id="WP_135588600.1">
    <property type="nucleotide sequence ID" value="NZ_RQGO01000015.1"/>
</dbReference>
<reference evidence="1" key="1">
    <citation type="journal article" date="2019" name="PLoS Negl. Trop. Dis.">
        <title>Revisiting the worldwide diversity of Leptospira species in the environment.</title>
        <authorList>
            <person name="Vincent A.T."/>
            <person name="Schiettekatte O."/>
            <person name="Bourhy P."/>
            <person name="Veyrier F.J."/>
            <person name="Picardeau M."/>
        </authorList>
    </citation>
    <scope>NUCLEOTIDE SEQUENCE [LARGE SCALE GENOMIC DNA]</scope>
    <source>
        <strain evidence="1">201702422</strain>
    </source>
</reference>
<sequence>MFSIQLNIVQILFLVFVVLNFSCKSTTERLFDPKDSVDENKKTLIGFILFDETERKDVVITSSYAYLQALAGDNIELYEIEELDETKDTFKGSSTKSSFYYYEEEEMSYISYSYSPKKTMFNPSMLNGDKEYLIRGLKWVRSCGNNCSMNMNSRLNPFKSYKTLKIKGAPGEIVFLGIFTIKTKVIPSSTSLFSNSSSFTIEFNQILDNSEFYQRKIEPDQEKQIFDLKFGKNHRSAEIRFLQSIVDMQKTGFWYSKAKEKLKSLEK</sequence>
<protein>
    <recommendedName>
        <fullName evidence="3">Lipoprotein</fullName>
    </recommendedName>
</protein>
<name>A0A4Z1A507_9LEPT</name>
<accession>A0A4Z1A507</accession>
<comment type="caution">
    <text evidence="1">The sequence shown here is derived from an EMBL/GenBank/DDBJ whole genome shotgun (WGS) entry which is preliminary data.</text>
</comment>
<dbReference type="EMBL" id="RQGP01000032">
    <property type="protein sequence ID" value="TGL85964.1"/>
    <property type="molecule type" value="Genomic_DNA"/>
</dbReference>
<proteinExistence type="predicted"/>
<gene>
    <name evidence="1" type="ORF">EHQ69_17950</name>
</gene>
<organism evidence="1 2">
    <name type="scientific">Leptospira congkakensis</name>
    <dbReference type="NCBI Taxonomy" id="2484932"/>
    <lineage>
        <taxon>Bacteria</taxon>
        <taxon>Pseudomonadati</taxon>
        <taxon>Spirochaetota</taxon>
        <taxon>Spirochaetia</taxon>
        <taxon>Leptospirales</taxon>
        <taxon>Leptospiraceae</taxon>
        <taxon>Leptospira</taxon>
    </lineage>
</organism>
<keyword evidence="2" id="KW-1185">Reference proteome</keyword>
<dbReference type="AlphaFoldDB" id="A0A4Z1A507"/>
<dbReference type="Proteomes" id="UP000298263">
    <property type="component" value="Unassembled WGS sequence"/>
</dbReference>
<evidence type="ECO:0008006" key="3">
    <source>
        <dbReference type="Google" id="ProtNLM"/>
    </source>
</evidence>
<dbReference type="OrthoDB" id="331353at2"/>
<evidence type="ECO:0000313" key="1">
    <source>
        <dbReference type="EMBL" id="TGL85964.1"/>
    </source>
</evidence>